<name>A0A0W1JDE9_DESHA</name>
<protein>
    <submittedName>
        <fullName evidence="1">Cell wall-binding protein</fullName>
    </submittedName>
</protein>
<dbReference type="PANTHER" id="PTHR30032">
    <property type="entry name" value="N-ACETYLMURAMOYL-L-ALANINE AMIDASE-RELATED"/>
    <property type="match status" value="1"/>
</dbReference>
<dbReference type="SUPFAM" id="SSF48239">
    <property type="entry name" value="Terpenoid cyclases/Protein prenyltransferases"/>
    <property type="match status" value="1"/>
</dbReference>
<reference evidence="1 2" key="1">
    <citation type="submission" date="2015-12" db="EMBL/GenBank/DDBJ databases">
        <title>Draft Genome Sequence of Desulfitobacterium hafniense Strain DH, a Sulfate-reducing Bacterium Isolated from Paddy Soils.</title>
        <authorList>
            <person name="Bao P."/>
            <person name="Zhang X."/>
            <person name="Li G."/>
        </authorList>
    </citation>
    <scope>NUCLEOTIDE SEQUENCE [LARGE SCALE GENOMIC DNA]</scope>
    <source>
        <strain evidence="1 2">DH</strain>
    </source>
</reference>
<dbReference type="EMBL" id="LOCK01000083">
    <property type="protein sequence ID" value="KTE89384.1"/>
    <property type="molecule type" value="Genomic_DNA"/>
</dbReference>
<accession>A0A0W1JDE9</accession>
<dbReference type="InterPro" id="IPR008930">
    <property type="entry name" value="Terpenoid_cyclase/PrenylTrfase"/>
</dbReference>
<dbReference type="Proteomes" id="UP000054623">
    <property type="component" value="Unassembled WGS sequence"/>
</dbReference>
<sequence>MITNNEGISKIARFNRFIAIILMFSLIFLGGLPGAAFAQEQGTTRAQIDQVITDLVQWEEAYLEKAFAEQSPENIVEPTVYNWPTLGLARLGYYDGLEKYLTETENYAAQNWQSISRKVTDLERIALAIGAAQGDPRNFAGKDLIAEIYNFPNIQAQGLNGPIFALLALDSGNYVVAAEAKWSREDLLKIILSKQLPDGGFNLRSTGSSDPDITAMALQALAPYYREGRAEVRTVVDEALATLSKLQDQDGHYISWGAVNSESTAQVIIALCSLGIDPDTDPRFIKNGRTLPVNLLQFRAEDGGFKHVLDQGTDAMASEQALIALASYVRFKDGKTSLYDYSDIVGNQSEPGNRLAGADRYETAWEIVRGSFPDGAETVLLTGGELAADALAAVPLAHKHQAPILLTPSQKLPDKILTGIQNLKAKNVLIIGGEGVVAKEIEGELKAKGLKVERLAGKDRYETAYLIAKSLNNQGKAVLIKGNTEVSFPDALSISPWAGYQGVPILFLDGAGNLPEATAKAIQELNVEETFLVGEEGALPASLESLLPGVQRYSGKDIYETNRQVLNRLQPQPTKIYLATGSNFADALAGGAVAAQANSWILLTDQEGLSAEQKEMLEGVKDTVTELYVLGGEGAVSGRILRDALEVLGK</sequence>
<gene>
    <name evidence="1" type="ORF">AT727_13380</name>
</gene>
<dbReference type="InterPro" id="IPR051922">
    <property type="entry name" value="Bact_Sporulation_Assoc"/>
</dbReference>
<evidence type="ECO:0000313" key="1">
    <source>
        <dbReference type="EMBL" id="KTE89384.1"/>
    </source>
</evidence>
<dbReference type="InterPro" id="IPR007253">
    <property type="entry name" value="Cell_wall-bd_2"/>
</dbReference>
<evidence type="ECO:0000313" key="2">
    <source>
        <dbReference type="Proteomes" id="UP000054623"/>
    </source>
</evidence>
<organism evidence="1 2">
    <name type="scientific">Desulfitobacterium hafniense</name>
    <name type="common">Desulfitobacterium frappieri</name>
    <dbReference type="NCBI Taxonomy" id="49338"/>
    <lineage>
        <taxon>Bacteria</taxon>
        <taxon>Bacillati</taxon>
        <taxon>Bacillota</taxon>
        <taxon>Clostridia</taxon>
        <taxon>Eubacteriales</taxon>
        <taxon>Desulfitobacteriaceae</taxon>
        <taxon>Desulfitobacterium</taxon>
    </lineage>
</organism>
<dbReference type="Pfam" id="PF04122">
    <property type="entry name" value="CW_binding_2"/>
    <property type="match status" value="3"/>
</dbReference>
<dbReference type="Gene3D" id="1.50.10.20">
    <property type="match status" value="1"/>
</dbReference>
<dbReference type="Gene3D" id="3.40.50.12090">
    <property type="match status" value="1"/>
</dbReference>
<dbReference type="RefSeq" id="WP_058492081.1">
    <property type="nucleotide sequence ID" value="NZ_LOCK01000083.1"/>
</dbReference>
<comment type="caution">
    <text evidence="1">The sequence shown here is derived from an EMBL/GenBank/DDBJ whole genome shotgun (WGS) entry which is preliminary data.</text>
</comment>
<dbReference type="CDD" id="cd00688">
    <property type="entry name" value="ISOPREN_C2_like"/>
    <property type="match status" value="1"/>
</dbReference>
<dbReference type="AlphaFoldDB" id="A0A0W1JDE9"/>
<proteinExistence type="predicted"/>
<dbReference type="PANTHER" id="PTHR30032:SF8">
    <property type="entry name" value="GERMINATION-SPECIFIC N-ACETYLMURAMOYL-L-ALANINE AMIDASE"/>
    <property type="match status" value="1"/>
</dbReference>
<dbReference type="OrthoDB" id="3171015at2"/>